<gene>
    <name evidence="1" type="ORF">E8A74_02935</name>
</gene>
<dbReference type="OrthoDB" id="5509153at2"/>
<dbReference type="InterPro" id="IPR036513">
    <property type="entry name" value="STAS_dom_sf"/>
</dbReference>
<dbReference type="RefSeq" id="WP_136927357.1">
    <property type="nucleotide sequence ID" value="NZ_SSMQ01000002.1"/>
</dbReference>
<proteinExistence type="predicted"/>
<dbReference type="EMBL" id="SSMQ01000002">
    <property type="protein sequence ID" value="TKD12720.1"/>
    <property type="molecule type" value="Genomic_DNA"/>
</dbReference>
<protein>
    <recommendedName>
        <fullName evidence="3">STAS/SEC14 domain-containing protein</fullName>
    </recommendedName>
</protein>
<dbReference type="Proteomes" id="UP000309215">
    <property type="component" value="Unassembled WGS sequence"/>
</dbReference>
<accession>A0A4U1JJI2</accession>
<dbReference type="Pfam" id="PF11964">
    <property type="entry name" value="SpoIIAA-like"/>
    <property type="match status" value="1"/>
</dbReference>
<dbReference type="AlphaFoldDB" id="A0A4U1JJI2"/>
<comment type="caution">
    <text evidence="1">The sequence shown here is derived from an EMBL/GenBank/DDBJ whole genome shotgun (WGS) entry which is preliminary data.</text>
</comment>
<evidence type="ECO:0000313" key="1">
    <source>
        <dbReference type="EMBL" id="TKD12720.1"/>
    </source>
</evidence>
<name>A0A4U1JJI2_9BACT</name>
<evidence type="ECO:0008006" key="3">
    <source>
        <dbReference type="Google" id="ProtNLM"/>
    </source>
</evidence>
<organism evidence="1 2">
    <name type="scientific">Polyangium fumosum</name>
    <dbReference type="NCBI Taxonomy" id="889272"/>
    <lineage>
        <taxon>Bacteria</taxon>
        <taxon>Pseudomonadati</taxon>
        <taxon>Myxococcota</taxon>
        <taxon>Polyangia</taxon>
        <taxon>Polyangiales</taxon>
        <taxon>Polyangiaceae</taxon>
        <taxon>Polyangium</taxon>
    </lineage>
</organism>
<dbReference type="SUPFAM" id="SSF52091">
    <property type="entry name" value="SpoIIaa-like"/>
    <property type="match status" value="1"/>
</dbReference>
<evidence type="ECO:0000313" key="2">
    <source>
        <dbReference type="Proteomes" id="UP000309215"/>
    </source>
</evidence>
<reference evidence="1 2" key="1">
    <citation type="submission" date="2019-04" db="EMBL/GenBank/DDBJ databases">
        <authorList>
            <person name="Li Y."/>
            <person name="Wang J."/>
        </authorList>
    </citation>
    <scope>NUCLEOTIDE SEQUENCE [LARGE SCALE GENOMIC DNA]</scope>
    <source>
        <strain evidence="1 2">DSM 14668</strain>
    </source>
</reference>
<keyword evidence="2" id="KW-1185">Reference proteome</keyword>
<dbReference type="InterPro" id="IPR021866">
    <property type="entry name" value="SpoIIAA-like"/>
</dbReference>
<sequence length="153" mass="16907">MTLSDTGWEGFGEHVYRFEAPDVVHIRNVGDVALEDMQRMFELIRAARAQVGGLVFWLSDITQMGHVRAEARKLAIESDTNKNLRGTAIYGGNFKQRAIANLAIKAARVLKPSRVLTPFKFVATEAEARAYIEAIRCGTQGVASRGSRPPPVH</sequence>